<accession>A0ACC8X966</accession>
<comment type="caution">
    <text evidence="1">The sequence shown here is derived from an EMBL/GenBank/DDBJ whole genome shotgun (WGS) entry which is preliminary data.</text>
</comment>
<reference evidence="1" key="1">
    <citation type="submission" date="2016-08" db="EMBL/GenBank/DDBJ databases">
        <authorList>
            <person name="Ngugi D.K."/>
            <person name="Miyake S."/>
            <person name="Stingl U."/>
        </authorList>
    </citation>
    <scope>NUCLEOTIDE SEQUENCE</scope>
    <source>
        <strain evidence="1">SCG-B11WGA-EpuloA1</strain>
    </source>
</reference>
<gene>
    <name evidence="1" type="ORF">AN396_10320</name>
</gene>
<name>A0ACC8X966_9FIRM</name>
<sequence>MIKVMHICSDTNIGGAGRYLLNLLQNSNNNKYKLYFCIPKGSKLKKILQEENGKVIEVDIVPDKSFNIKDVFKIIKLLKKYKPDIVHTHASFSGRVASKASAIGKTIYTRHYADVNYNFHCAPILKLKSKTLGILNNLTCDGVIGVVGECIPVLINMGIDKRKIKIIYNGVSPIPQYTKEKKDEVRKKYNIDTDDKVISIIGRLSKEKGHKVFIESMKILTTKRSDVKAIMAGTGIEESSLKNLIKENDLKDNIAFIGFVENITDIINITDVQLNTSYTEAQSLALLEGMSAGIPAVASNIGGNPKVIVHSKNGFVVPVEDSRAFAKRTDEILSNQDLYNHMKNNAKKIYNKQFTASRMTRQTENFYDKILKG</sequence>
<proteinExistence type="predicted"/>
<evidence type="ECO:0000313" key="2">
    <source>
        <dbReference type="Proteomes" id="UP000188605"/>
    </source>
</evidence>
<keyword evidence="2" id="KW-1185">Reference proteome</keyword>
<protein>
    <submittedName>
        <fullName evidence="1">Uncharacterized protein</fullName>
    </submittedName>
</protein>
<organism evidence="1 2">
    <name type="scientific">Candidatus Epulonipiscium fishelsonii</name>
    <dbReference type="NCBI Taxonomy" id="77094"/>
    <lineage>
        <taxon>Bacteria</taxon>
        <taxon>Bacillati</taxon>
        <taxon>Bacillota</taxon>
        <taxon>Clostridia</taxon>
        <taxon>Lachnospirales</taxon>
        <taxon>Lachnospiraceae</taxon>
        <taxon>Candidatus Epulonipiscium</taxon>
    </lineage>
</organism>
<dbReference type="Proteomes" id="UP000188605">
    <property type="component" value="Unassembled WGS sequence"/>
</dbReference>
<evidence type="ECO:0000313" key="1">
    <source>
        <dbReference type="EMBL" id="ONI38580.1"/>
    </source>
</evidence>
<dbReference type="EMBL" id="LJDB01000083">
    <property type="protein sequence ID" value="ONI38580.1"/>
    <property type="molecule type" value="Genomic_DNA"/>
</dbReference>